<dbReference type="GO" id="GO:0006044">
    <property type="term" value="P:N-acetylglucosamine metabolic process"/>
    <property type="evidence" value="ECO:0007669"/>
    <property type="project" value="TreeGrafter"/>
</dbReference>
<name>A0A6C1B364_9RHOO</name>
<dbReference type="GO" id="GO:0006790">
    <property type="term" value="P:sulfur compound metabolic process"/>
    <property type="evidence" value="ECO:0007669"/>
    <property type="project" value="TreeGrafter"/>
</dbReference>
<proteinExistence type="predicted"/>
<dbReference type="PANTHER" id="PTHR10704:SF44">
    <property type="entry name" value="LD35051P-RELATED"/>
    <property type="match status" value="1"/>
</dbReference>
<accession>A0A6C1B364</accession>
<reference evidence="1 2" key="1">
    <citation type="submission" date="2020-02" db="EMBL/GenBank/DDBJ databases">
        <title>Nitrogenibacter mangrovi gen. nov., sp. nov. isolated from mangrove sediment, a denitrifying betaproteobacterium.</title>
        <authorList>
            <person name="Liao H."/>
            <person name="Tian Y."/>
        </authorList>
    </citation>
    <scope>NUCLEOTIDE SEQUENCE [LARGE SCALE GENOMIC DNA]</scope>
    <source>
        <strain evidence="1 2">M9-3-2</strain>
    </source>
</reference>
<dbReference type="Pfam" id="PF13469">
    <property type="entry name" value="Sulfotransfer_3"/>
    <property type="match status" value="1"/>
</dbReference>
<sequence>MATSNATVVFVTGASRSGTTVLARSLGRHSEILGMDELHYFGELASPPFPQIGRSEAVSRAATIIARSERGIWNSEVLQADRDRAEKIIDGCIGDEGINAADAFFETIKAMAAERGKSIPCEQTPRNIYYAKALVDRSDSVRILHMVRDPHAVLASQKNRWKRRANSNKAIPFSEMIRVWVNYHPYTMAKLWSGANEIAQQLSDHPQIHIVRYEDLVAHPERTLKGICGFLGVAFEEAMLEVAVVGSSQRHDGGRTGFARDSLDAWKHVLTKNEAWVVERTCARLMARFDYPRVADRLPSLGVIGSAARYPIHLLGVLLANPKRALIQIRGLLGLQD</sequence>
<dbReference type="GO" id="GO:0001517">
    <property type="term" value="F:N-acetylglucosamine 6-O-sulfotransferase activity"/>
    <property type="evidence" value="ECO:0007669"/>
    <property type="project" value="TreeGrafter"/>
</dbReference>
<dbReference type="PANTHER" id="PTHR10704">
    <property type="entry name" value="CARBOHYDRATE SULFOTRANSFERASE"/>
    <property type="match status" value="1"/>
</dbReference>
<dbReference type="InterPro" id="IPR051135">
    <property type="entry name" value="Gal/GlcNAc/GalNAc_ST"/>
</dbReference>
<evidence type="ECO:0000313" key="2">
    <source>
        <dbReference type="Proteomes" id="UP000501991"/>
    </source>
</evidence>
<keyword evidence="1" id="KW-0808">Transferase</keyword>
<dbReference type="EMBL" id="CP048836">
    <property type="protein sequence ID" value="QID16770.1"/>
    <property type="molecule type" value="Genomic_DNA"/>
</dbReference>
<dbReference type="Gene3D" id="3.40.50.300">
    <property type="entry name" value="P-loop containing nucleotide triphosphate hydrolases"/>
    <property type="match status" value="1"/>
</dbReference>
<keyword evidence="2" id="KW-1185">Reference proteome</keyword>
<dbReference type="AlphaFoldDB" id="A0A6C1B364"/>
<dbReference type="RefSeq" id="WP_173763938.1">
    <property type="nucleotide sequence ID" value="NZ_CP048836.1"/>
</dbReference>
<organism evidence="1 2">
    <name type="scientific">Nitrogeniibacter mangrovi</name>
    <dbReference type="NCBI Taxonomy" id="2016596"/>
    <lineage>
        <taxon>Bacteria</taxon>
        <taxon>Pseudomonadati</taxon>
        <taxon>Pseudomonadota</taxon>
        <taxon>Betaproteobacteria</taxon>
        <taxon>Rhodocyclales</taxon>
        <taxon>Zoogloeaceae</taxon>
        <taxon>Nitrogeniibacter</taxon>
    </lineage>
</organism>
<evidence type="ECO:0000313" key="1">
    <source>
        <dbReference type="EMBL" id="QID16770.1"/>
    </source>
</evidence>
<dbReference type="KEGG" id="azq:G3580_03440"/>
<dbReference type="InterPro" id="IPR027417">
    <property type="entry name" value="P-loop_NTPase"/>
</dbReference>
<protein>
    <submittedName>
        <fullName evidence="1">Sulfotransferase</fullName>
    </submittedName>
</protein>
<gene>
    <name evidence="1" type="ORF">G3580_03440</name>
</gene>
<dbReference type="Proteomes" id="UP000501991">
    <property type="component" value="Chromosome"/>
</dbReference>
<dbReference type="SUPFAM" id="SSF52540">
    <property type="entry name" value="P-loop containing nucleoside triphosphate hydrolases"/>
    <property type="match status" value="1"/>
</dbReference>